<dbReference type="GO" id="GO:0005524">
    <property type="term" value="F:ATP binding"/>
    <property type="evidence" value="ECO:0007669"/>
    <property type="project" value="UniProtKB-KW"/>
</dbReference>
<dbReference type="Gene3D" id="1.10.10.10">
    <property type="entry name" value="Winged helix-like DNA-binding domain superfamily/Winged helix DNA-binding domain"/>
    <property type="match status" value="1"/>
</dbReference>
<gene>
    <name evidence="4" type="ORF">GON03_10415</name>
</gene>
<dbReference type="PROSITE" id="PS50043">
    <property type="entry name" value="HTH_LUXR_2"/>
    <property type="match status" value="1"/>
</dbReference>
<evidence type="ECO:0000259" key="3">
    <source>
        <dbReference type="PROSITE" id="PS50043"/>
    </source>
</evidence>
<dbReference type="InterPro" id="IPR041664">
    <property type="entry name" value="AAA_16"/>
</dbReference>
<keyword evidence="1" id="KW-0547">Nucleotide-binding</keyword>
<keyword evidence="2" id="KW-0067">ATP-binding</keyword>
<organism evidence="4 5">
    <name type="scientific">Nocardioides agri</name>
    <dbReference type="NCBI Taxonomy" id="2682843"/>
    <lineage>
        <taxon>Bacteria</taxon>
        <taxon>Bacillati</taxon>
        <taxon>Actinomycetota</taxon>
        <taxon>Actinomycetes</taxon>
        <taxon>Propionibacteriales</taxon>
        <taxon>Nocardioidaceae</taxon>
        <taxon>Nocardioides</taxon>
    </lineage>
</organism>
<dbReference type="SUPFAM" id="SSF46894">
    <property type="entry name" value="C-terminal effector domain of the bipartite response regulators"/>
    <property type="match status" value="1"/>
</dbReference>
<reference evidence="4 5" key="1">
    <citation type="submission" date="2019-12" db="EMBL/GenBank/DDBJ databases">
        <authorList>
            <person name="Huq M.A."/>
        </authorList>
    </citation>
    <scope>NUCLEOTIDE SEQUENCE [LARGE SCALE GENOMIC DNA]</scope>
    <source>
        <strain evidence="4 5">MAH-18</strain>
    </source>
</reference>
<dbReference type="Pfam" id="PF00196">
    <property type="entry name" value="GerE"/>
    <property type="match status" value="1"/>
</dbReference>
<dbReference type="AlphaFoldDB" id="A0A6L6XQJ7"/>
<dbReference type="CDD" id="cd06170">
    <property type="entry name" value="LuxR_C_like"/>
    <property type="match status" value="1"/>
</dbReference>
<dbReference type="PANTHER" id="PTHR16305:SF35">
    <property type="entry name" value="TRANSCRIPTIONAL ACTIVATOR DOMAIN"/>
    <property type="match status" value="1"/>
</dbReference>
<dbReference type="GO" id="GO:0003677">
    <property type="term" value="F:DNA binding"/>
    <property type="evidence" value="ECO:0007669"/>
    <property type="project" value="InterPro"/>
</dbReference>
<dbReference type="InterPro" id="IPR036388">
    <property type="entry name" value="WH-like_DNA-bd_sf"/>
</dbReference>
<dbReference type="SUPFAM" id="SSF48452">
    <property type="entry name" value="TPR-like"/>
    <property type="match status" value="1"/>
</dbReference>
<dbReference type="PROSITE" id="PS00622">
    <property type="entry name" value="HTH_LUXR_1"/>
    <property type="match status" value="1"/>
</dbReference>
<dbReference type="Pfam" id="PF13191">
    <property type="entry name" value="AAA_16"/>
    <property type="match status" value="1"/>
</dbReference>
<feature type="domain" description="HTH luxR-type" evidence="3">
    <location>
        <begin position="927"/>
        <end position="992"/>
    </location>
</feature>
<dbReference type="SMART" id="SM00421">
    <property type="entry name" value="HTH_LUXR"/>
    <property type="match status" value="1"/>
</dbReference>
<sequence>MDAQQTIEHETLSGVANNSSRTLVGRDAELAEVASLLGVRSSSVDAGGTQAGEATTVLLSGDAGVGKTRLLTELRDLAFTEGWQVVAGHCLDFGDSALPYLPFSEVLGRLAADLPATVDEVAGQHPALARLQPGRRMMGRDREDSGALDRADLFEAVHALIEAAAAKAPLLLVIEDSHWADQSTRDMLSFLFSRPFSGPVSLVVSYRSDDLHRRHPLRRQVAEWTRLRGVHRVALSPLPDEAVRALIAELVPGGLSEKELADIVGRAEGNAFFVEELTSAAAGPGRWVPDDLADVLLVRLDRLDDTARDVVRAASVAGRRVAHDMLAAVADLDDGALDEGLRKAVEMNILVASDGRYSFRHALLGEAVYDDLLPGERVRLHGKYVAALRSGAATGTAAELARHARLAHDLDTALGASIQAGHEASQVGGPDEAAYHYQQALQLLADPRRSSGDDVDLSKIVVAAAEALSASGDPERAVKVVSEQLERLPVDAPTAWRARMLSTQAHVMMMTDSGHEPIPVSEDAVALTPEGDSALRARILATHARVLAGYGRYDEAQIVGMDALTLAERLDLSELASDAITTLSGLKKAGPKEGLRAALRDAVARAEESGALSSELRARYLLGRSYEDWAEFDETIEWFRSAIDRGVDAGMPFAPYAFEARWQLAWVFDVLGRWDDALDLADVAQYSPPPIPRALIESLRLQIRLARGEEVGDDARALRKFWAREGGVAINSAAVEIDAAGYRGDAASAVEAYDEVVAVLSRIWHEWFSARIRLGALTIGAISRAVPQLSAAERAAYAERVDRILADGHMVLDRYSDPSGHWGPEGRAWMKRLDAETLRFRWLVGIDAPPQDALVAAWRDAIALYEDFGHVHELARVRTALAGILRAAGDQAGARELGDPARDAAHRLGAVHLLDDLKSLGSAPVRSESAPDTLTPRETEILALVAEGRSNGEIAKQLFISAKTVSVHVSNILAKLDASGRTEAAAIARRRGLV</sequence>
<dbReference type="InterPro" id="IPR016032">
    <property type="entry name" value="Sig_transdc_resp-reg_C-effctor"/>
</dbReference>
<dbReference type="GO" id="GO:0006355">
    <property type="term" value="P:regulation of DNA-templated transcription"/>
    <property type="evidence" value="ECO:0007669"/>
    <property type="project" value="InterPro"/>
</dbReference>
<dbReference type="Proteomes" id="UP000473525">
    <property type="component" value="Unassembled WGS sequence"/>
</dbReference>
<dbReference type="EMBL" id="WSEK01000004">
    <property type="protein sequence ID" value="MVQ49594.1"/>
    <property type="molecule type" value="Genomic_DNA"/>
</dbReference>
<evidence type="ECO:0000256" key="1">
    <source>
        <dbReference type="ARBA" id="ARBA00022741"/>
    </source>
</evidence>
<dbReference type="GO" id="GO:0005737">
    <property type="term" value="C:cytoplasm"/>
    <property type="evidence" value="ECO:0007669"/>
    <property type="project" value="TreeGrafter"/>
</dbReference>
<keyword evidence="5" id="KW-1185">Reference proteome</keyword>
<dbReference type="Gene3D" id="1.25.40.10">
    <property type="entry name" value="Tetratricopeptide repeat domain"/>
    <property type="match status" value="1"/>
</dbReference>
<dbReference type="PANTHER" id="PTHR16305">
    <property type="entry name" value="TESTICULAR SOLUBLE ADENYLYL CYCLASE"/>
    <property type="match status" value="1"/>
</dbReference>
<evidence type="ECO:0000256" key="2">
    <source>
        <dbReference type="ARBA" id="ARBA00022840"/>
    </source>
</evidence>
<dbReference type="GO" id="GO:0004016">
    <property type="term" value="F:adenylate cyclase activity"/>
    <property type="evidence" value="ECO:0007669"/>
    <property type="project" value="TreeGrafter"/>
</dbReference>
<dbReference type="InterPro" id="IPR027417">
    <property type="entry name" value="P-loop_NTPase"/>
</dbReference>
<comment type="caution">
    <text evidence="4">The sequence shown here is derived from an EMBL/GenBank/DDBJ whole genome shotgun (WGS) entry which is preliminary data.</text>
</comment>
<dbReference type="InterPro" id="IPR011990">
    <property type="entry name" value="TPR-like_helical_dom_sf"/>
</dbReference>
<evidence type="ECO:0000313" key="5">
    <source>
        <dbReference type="Proteomes" id="UP000473525"/>
    </source>
</evidence>
<proteinExistence type="predicted"/>
<name>A0A6L6XQJ7_9ACTN</name>
<dbReference type="InterPro" id="IPR000792">
    <property type="entry name" value="Tscrpt_reg_LuxR_C"/>
</dbReference>
<dbReference type="PRINTS" id="PR00038">
    <property type="entry name" value="HTHLUXR"/>
</dbReference>
<dbReference type="SUPFAM" id="SSF52540">
    <property type="entry name" value="P-loop containing nucleoside triphosphate hydrolases"/>
    <property type="match status" value="1"/>
</dbReference>
<evidence type="ECO:0000313" key="4">
    <source>
        <dbReference type="EMBL" id="MVQ49594.1"/>
    </source>
</evidence>
<protein>
    <submittedName>
        <fullName evidence="4">AAA family ATPase</fullName>
    </submittedName>
</protein>
<accession>A0A6L6XQJ7</accession>